<dbReference type="InterPro" id="IPR036249">
    <property type="entry name" value="Thioredoxin-like_sf"/>
</dbReference>
<dbReference type="PANTHER" id="PTHR42673:SF4">
    <property type="entry name" value="MALEYLACETOACETATE ISOMERASE"/>
    <property type="match status" value="1"/>
</dbReference>
<dbReference type="PANTHER" id="PTHR42673">
    <property type="entry name" value="MALEYLACETOACETATE ISOMERASE"/>
    <property type="match status" value="1"/>
</dbReference>
<dbReference type="InterPro" id="IPR004045">
    <property type="entry name" value="Glutathione_S-Trfase_N"/>
</dbReference>
<dbReference type="SUPFAM" id="SSF47616">
    <property type="entry name" value="GST C-terminal domain-like"/>
    <property type="match status" value="1"/>
</dbReference>
<dbReference type="SUPFAM" id="SSF52833">
    <property type="entry name" value="Thioredoxin-like"/>
    <property type="match status" value="1"/>
</dbReference>
<name>A0A2S5KKC1_9PROT</name>
<dbReference type="OrthoDB" id="5296208at2"/>
<dbReference type="Gene3D" id="1.20.1050.10">
    <property type="match status" value="1"/>
</dbReference>
<dbReference type="Pfam" id="PF13409">
    <property type="entry name" value="GST_N_2"/>
    <property type="match status" value="1"/>
</dbReference>
<dbReference type="AlphaFoldDB" id="A0A2S5KKC1"/>
<dbReference type="CDD" id="cd03043">
    <property type="entry name" value="GST_N_1"/>
    <property type="match status" value="1"/>
</dbReference>
<dbReference type="GO" id="GO:0006749">
    <property type="term" value="P:glutathione metabolic process"/>
    <property type="evidence" value="ECO:0007669"/>
    <property type="project" value="TreeGrafter"/>
</dbReference>
<comment type="caution">
    <text evidence="2">The sequence shown here is derived from an EMBL/GenBank/DDBJ whole genome shotgun (WGS) entry which is preliminary data.</text>
</comment>
<evidence type="ECO:0000313" key="2">
    <source>
        <dbReference type="EMBL" id="PPC75083.1"/>
    </source>
</evidence>
<accession>A0A2S5KKC1</accession>
<dbReference type="GO" id="GO:0004364">
    <property type="term" value="F:glutathione transferase activity"/>
    <property type="evidence" value="ECO:0007669"/>
    <property type="project" value="TreeGrafter"/>
</dbReference>
<protein>
    <submittedName>
        <fullName evidence="2">Glutathione S-transferase</fullName>
    </submittedName>
</protein>
<dbReference type="Pfam" id="PF13410">
    <property type="entry name" value="GST_C_2"/>
    <property type="match status" value="1"/>
</dbReference>
<proteinExistence type="predicted"/>
<dbReference type="Gene3D" id="3.40.30.10">
    <property type="entry name" value="Glutaredoxin"/>
    <property type="match status" value="1"/>
</dbReference>
<evidence type="ECO:0000313" key="3">
    <source>
        <dbReference type="Proteomes" id="UP000238196"/>
    </source>
</evidence>
<gene>
    <name evidence="2" type="ORF">C4K68_22220</name>
</gene>
<dbReference type="PROSITE" id="PS50404">
    <property type="entry name" value="GST_NTER"/>
    <property type="match status" value="1"/>
</dbReference>
<sequence>MANSQQGSVQGEYQSGVDAAELTLVIGNKNYSSWSLRPWFFLKMTGIPFNEVQLSLGTDFRQQVTQYSMAGKVPVLLHEGQAIWDSLAIGEYISEALLAGKGWPDSRHQRAWARSIVAEMHSGYPNLRREMPMNCRRVISGFQPGVAAQQDIRRIVEIWHDCRKAHHADGPWLFGRFTLADAMFAPVASRFHSYQVPLDTLAADYVQTVLNTPAYQAWLAAARAEEEVLAAEEV</sequence>
<dbReference type="InterPro" id="IPR036282">
    <property type="entry name" value="Glutathione-S-Trfase_C_sf"/>
</dbReference>
<dbReference type="Proteomes" id="UP000238196">
    <property type="component" value="Unassembled WGS sequence"/>
</dbReference>
<dbReference type="GO" id="GO:0016034">
    <property type="term" value="F:maleylacetoacetate isomerase activity"/>
    <property type="evidence" value="ECO:0007669"/>
    <property type="project" value="TreeGrafter"/>
</dbReference>
<evidence type="ECO:0000259" key="1">
    <source>
        <dbReference type="PROSITE" id="PS50404"/>
    </source>
</evidence>
<organism evidence="2 3">
    <name type="scientific">Proteobacteria bacterium 228</name>
    <dbReference type="NCBI Taxonomy" id="2083153"/>
    <lineage>
        <taxon>Bacteria</taxon>
        <taxon>Pseudomonadati</taxon>
        <taxon>Pseudomonadota</taxon>
    </lineage>
</organism>
<dbReference type="GO" id="GO:0006559">
    <property type="term" value="P:L-phenylalanine catabolic process"/>
    <property type="evidence" value="ECO:0007669"/>
    <property type="project" value="TreeGrafter"/>
</dbReference>
<reference evidence="2 3" key="1">
    <citation type="submission" date="2018-02" db="EMBL/GenBank/DDBJ databases">
        <title>novel marine gammaproteobacteria from coastal saline agro ecosystem.</title>
        <authorList>
            <person name="Krishnan R."/>
            <person name="Ramesh Kumar N."/>
        </authorList>
    </citation>
    <scope>NUCLEOTIDE SEQUENCE [LARGE SCALE GENOMIC DNA]</scope>
    <source>
        <strain evidence="2 3">228</strain>
    </source>
</reference>
<feature type="domain" description="GST N-terminal" evidence="1">
    <location>
        <begin position="22"/>
        <end position="101"/>
    </location>
</feature>
<dbReference type="EMBL" id="PRLP01000109">
    <property type="protein sequence ID" value="PPC75083.1"/>
    <property type="molecule type" value="Genomic_DNA"/>
</dbReference>
<dbReference type="CDD" id="cd03194">
    <property type="entry name" value="GST_C_3"/>
    <property type="match status" value="1"/>
</dbReference>